<sequence>MWKVPAYTTKEKGVKSEYVDLESTHFPNGSVSVLVSTYPGRKWPMPFVYRVYLDPGNAGPPPLNAAAAKVFQRPWLGNIVIVRYSRSNKNRRLFYGNISRQEHELVFGVLGDLIERIWDAAYKQKV</sequence>
<comment type="caution">
    <text evidence="1">The sequence shown here is derived from an EMBL/GenBank/DDBJ whole genome shotgun (WGS) entry which is preliminary data.</text>
</comment>
<name>A0A8H6M422_9AGAR</name>
<accession>A0A8H6M422</accession>
<reference evidence="1 2" key="1">
    <citation type="submission" date="2020-07" db="EMBL/GenBank/DDBJ databases">
        <title>Comparative genomics of pyrophilous fungi reveals a link between fire events and developmental genes.</title>
        <authorList>
            <consortium name="DOE Joint Genome Institute"/>
            <person name="Steindorff A.S."/>
            <person name="Carver A."/>
            <person name="Calhoun S."/>
            <person name="Stillman K."/>
            <person name="Liu H."/>
            <person name="Lipzen A."/>
            <person name="Pangilinan J."/>
            <person name="Labutti K."/>
            <person name="Bruns T.D."/>
            <person name="Grigoriev I.V."/>
        </authorList>
    </citation>
    <scope>NUCLEOTIDE SEQUENCE [LARGE SCALE GENOMIC DNA]</scope>
    <source>
        <strain evidence="1 2">CBS 144469</strain>
    </source>
</reference>
<dbReference type="AlphaFoldDB" id="A0A8H6M422"/>
<gene>
    <name evidence="1" type="ORF">DFP72DRAFT_851538</name>
</gene>
<protein>
    <submittedName>
        <fullName evidence="1">Uncharacterized protein</fullName>
    </submittedName>
</protein>
<proteinExistence type="predicted"/>
<evidence type="ECO:0000313" key="1">
    <source>
        <dbReference type="EMBL" id="KAF6750737.1"/>
    </source>
</evidence>
<evidence type="ECO:0000313" key="2">
    <source>
        <dbReference type="Proteomes" id="UP000521943"/>
    </source>
</evidence>
<organism evidence="1 2">
    <name type="scientific">Ephemerocybe angulata</name>
    <dbReference type="NCBI Taxonomy" id="980116"/>
    <lineage>
        <taxon>Eukaryota</taxon>
        <taxon>Fungi</taxon>
        <taxon>Dikarya</taxon>
        <taxon>Basidiomycota</taxon>
        <taxon>Agaricomycotina</taxon>
        <taxon>Agaricomycetes</taxon>
        <taxon>Agaricomycetidae</taxon>
        <taxon>Agaricales</taxon>
        <taxon>Agaricineae</taxon>
        <taxon>Psathyrellaceae</taxon>
        <taxon>Ephemerocybe</taxon>
    </lineage>
</organism>
<dbReference type="Proteomes" id="UP000521943">
    <property type="component" value="Unassembled WGS sequence"/>
</dbReference>
<dbReference type="EMBL" id="JACGCI010000055">
    <property type="protein sequence ID" value="KAF6750737.1"/>
    <property type="molecule type" value="Genomic_DNA"/>
</dbReference>
<dbReference type="OrthoDB" id="3052191at2759"/>
<keyword evidence="2" id="KW-1185">Reference proteome</keyword>